<evidence type="ECO:0008006" key="3">
    <source>
        <dbReference type="Google" id="ProtNLM"/>
    </source>
</evidence>
<comment type="caution">
    <text evidence="1">The sequence shown here is derived from an EMBL/GenBank/DDBJ whole genome shotgun (WGS) entry which is preliminary data.</text>
</comment>
<name>A0A5D0MEX7_9BACT</name>
<accession>A0A5D0MEX7</accession>
<reference evidence="1" key="1">
    <citation type="submission" date="2019-08" db="EMBL/GenBank/DDBJ databases">
        <title>Genomic characterization of a novel candidate phylum (ARYD3) from a high temperature, high salinity tertiary oil reservoir in north central Oklahoma, USA.</title>
        <authorList>
            <person name="Youssef N.H."/>
            <person name="Yadav A."/>
            <person name="Elshahed M.S."/>
        </authorList>
    </citation>
    <scope>NUCLEOTIDE SEQUENCE [LARGE SCALE GENOMIC DNA]</scope>
    <source>
        <strain evidence="1">ARYD3</strain>
    </source>
</reference>
<gene>
    <name evidence="1" type="ORF">FXF47_09215</name>
</gene>
<sequence length="110" mass="12376">MYYLIIQLYKENFIDDMLLALTTAGIENGTVVDGVNMDNYLNQRVPLFTGLIPNVGEDSEYCKIISSIIDSKKKAENFLKVLKEADIDFEKDNIGRIVLLPAEILADGME</sequence>
<dbReference type="Proteomes" id="UP000324143">
    <property type="component" value="Unassembled WGS sequence"/>
</dbReference>
<evidence type="ECO:0000313" key="1">
    <source>
        <dbReference type="EMBL" id="TYB30435.1"/>
    </source>
</evidence>
<dbReference type="AlphaFoldDB" id="A0A5D0MEX7"/>
<keyword evidence="2" id="KW-1185">Reference proteome</keyword>
<proteinExistence type="predicted"/>
<dbReference type="EMBL" id="VSIX01000136">
    <property type="protein sequence ID" value="TYB30435.1"/>
    <property type="molecule type" value="Genomic_DNA"/>
</dbReference>
<organism evidence="1 2">
    <name type="scientific">Candidatus Mcinerneyibacterium aminivorans</name>
    <dbReference type="NCBI Taxonomy" id="2703815"/>
    <lineage>
        <taxon>Bacteria</taxon>
        <taxon>Candidatus Macinerneyibacteriota</taxon>
        <taxon>Candidatus Mcinerneyibacteria</taxon>
        <taxon>Candidatus Mcinerneyibacteriales</taxon>
        <taxon>Candidatus Mcinerneyibacteriaceae</taxon>
        <taxon>Candidatus Mcinerneyibacterium</taxon>
    </lineage>
</organism>
<evidence type="ECO:0000313" key="2">
    <source>
        <dbReference type="Proteomes" id="UP000324143"/>
    </source>
</evidence>
<protein>
    <recommendedName>
        <fullName evidence="3">P-II family nitrogen regulator</fullName>
    </recommendedName>
</protein>